<comment type="subcellular location">
    <subcellularLocation>
        <location evidence="1">Membrane</location>
    </subcellularLocation>
</comment>
<evidence type="ECO:0000256" key="1">
    <source>
        <dbReference type="ARBA" id="ARBA00004370"/>
    </source>
</evidence>
<dbReference type="Proteomes" id="UP000316584">
    <property type="component" value="Chromosome"/>
</dbReference>
<evidence type="ECO:0000256" key="2">
    <source>
        <dbReference type="ARBA" id="ARBA00022692"/>
    </source>
</evidence>
<dbReference type="GO" id="GO:0016020">
    <property type="term" value="C:membrane"/>
    <property type="evidence" value="ECO:0007669"/>
    <property type="project" value="UniProtKB-SubCell"/>
</dbReference>
<dbReference type="OrthoDB" id="5573101at2"/>
<keyword evidence="4 5" id="KW-0472">Membrane</keyword>
<keyword evidence="7" id="KW-1185">Reference proteome</keyword>
<accession>A0A518N1U1</accession>
<proteinExistence type="predicted"/>
<name>A0A518N1U1_9GAMM</name>
<dbReference type="Gene3D" id="1.20.120.550">
    <property type="entry name" value="Membrane associated eicosanoid/glutathione metabolism-like domain"/>
    <property type="match status" value="1"/>
</dbReference>
<keyword evidence="3 5" id="KW-1133">Transmembrane helix</keyword>
<organism evidence="6 7">
    <name type="scientific">Luteimonas granuli</name>
    <dbReference type="NCBI Taxonomy" id="1176533"/>
    <lineage>
        <taxon>Bacteria</taxon>
        <taxon>Pseudomonadati</taxon>
        <taxon>Pseudomonadota</taxon>
        <taxon>Gammaproteobacteria</taxon>
        <taxon>Lysobacterales</taxon>
        <taxon>Lysobacteraceae</taxon>
        <taxon>Luteimonas</taxon>
    </lineage>
</organism>
<evidence type="ECO:0000256" key="3">
    <source>
        <dbReference type="ARBA" id="ARBA00022989"/>
    </source>
</evidence>
<feature type="transmembrane region" description="Helical" evidence="5">
    <location>
        <begin position="116"/>
        <end position="137"/>
    </location>
</feature>
<dbReference type="KEGG" id="lug:FPZ22_02255"/>
<dbReference type="EMBL" id="CP042218">
    <property type="protein sequence ID" value="QDW65862.1"/>
    <property type="molecule type" value="Genomic_DNA"/>
</dbReference>
<feature type="transmembrane region" description="Helical" evidence="5">
    <location>
        <begin position="6"/>
        <end position="24"/>
    </location>
</feature>
<dbReference type="Pfam" id="PF01124">
    <property type="entry name" value="MAPEG"/>
    <property type="match status" value="1"/>
</dbReference>
<evidence type="ECO:0000313" key="7">
    <source>
        <dbReference type="Proteomes" id="UP000316584"/>
    </source>
</evidence>
<sequence>MTNPILWPGVALVALTFAVAVVMYRRRIGEMMRERIHPQSVALSVQVAQRLSDSRASDNYRNLFELPVLFYFGVALSAAAGVGDPYVLGLAWGFVVLRVAHSAIQCSYNKVMHRFRVFIAGMAVLALLWIRLAWVLVQS</sequence>
<dbReference type="InterPro" id="IPR023352">
    <property type="entry name" value="MAPEG-like_dom_sf"/>
</dbReference>
<evidence type="ECO:0000256" key="5">
    <source>
        <dbReference type="SAM" id="Phobius"/>
    </source>
</evidence>
<keyword evidence="2 5" id="KW-0812">Transmembrane</keyword>
<dbReference type="InterPro" id="IPR001129">
    <property type="entry name" value="Membr-assoc_MAPEG"/>
</dbReference>
<evidence type="ECO:0000256" key="4">
    <source>
        <dbReference type="ARBA" id="ARBA00023136"/>
    </source>
</evidence>
<reference evidence="6 7" key="1">
    <citation type="submission" date="2019-07" db="EMBL/GenBank/DDBJ databases">
        <title>Full genome sequence of Luteimonas sp. Gr-4.</title>
        <authorList>
            <person name="Im W.-T."/>
        </authorList>
    </citation>
    <scope>NUCLEOTIDE SEQUENCE [LARGE SCALE GENOMIC DNA]</scope>
    <source>
        <strain evidence="6 7">Gr-4</strain>
    </source>
</reference>
<evidence type="ECO:0008006" key="8">
    <source>
        <dbReference type="Google" id="ProtNLM"/>
    </source>
</evidence>
<dbReference type="RefSeq" id="WP_144889875.1">
    <property type="nucleotide sequence ID" value="NZ_CP042218.1"/>
</dbReference>
<gene>
    <name evidence="6" type="ORF">FPZ22_02255</name>
</gene>
<protein>
    <recommendedName>
        <fullName evidence="8">MAPEG family protein</fullName>
    </recommendedName>
</protein>
<feature type="transmembrane region" description="Helical" evidence="5">
    <location>
        <begin position="63"/>
        <end position="80"/>
    </location>
</feature>
<feature type="transmembrane region" description="Helical" evidence="5">
    <location>
        <begin position="86"/>
        <end position="104"/>
    </location>
</feature>
<dbReference type="SUPFAM" id="SSF161084">
    <property type="entry name" value="MAPEG domain-like"/>
    <property type="match status" value="1"/>
</dbReference>
<evidence type="ECO:0000313" key="6">
    <source>
        <dbReference type="EMBL" id="QDW65862.1"/>
    </source>
</evidence>
<dbReference type="AlphaFoldDB" id="A0A518N1U1"/>